<dbReference type="Gene3D" id="3.40.30.10">
    <property type="entry name" value="Glutaredoxin"/>
    <property type="match status" value="1"/>
</dbReference>
<proteinExistence type="predicted"/>
<keyword evidence="3" id="KW-1185">Reference proteome</keyword>
<evidence type="ECO:0000313" key="3">
    <source>
        <dbReference type="Proteomes" id="UP001333102"/>
    </source>
</evidence>
<dbReference type="EMBL" id="CP141614">
    <property type="protein sequence ID" value="WRP14800.1"/>
    <property type="molecule type" value="Genomic_DNA"/>
</dbReference>
<dbReference type="SUPFAM" id="SSF52833">
    <property type="entry name" value="Thioredoxin-like"/>
    <property type="match status" value="1"/>
</dbReference>
<reference evidence="3" key="1">
    <citation type="submission" date="2023-12" db="EMBL/GenBank/DDBJ databases">
        <title>Novel isolates from deep terrestrial aquifers shed light on the physiology and ecology of the class Limnochordia.</title>
        <authorList>
            <person name="Karnachuk O.V."/>
            <person name="Lukina A.P."/>
            <person name="Avakyan M.R."/>
            <person name="Kadnikov V."/>
            <person name="Begmatov S."/>
            <person name="Beletsky A.V."/>
            <person name="Mardanov A.V."/>
            <person name="Ravin N.V."/>
        </authorList>
    </citation>
    <scope>NUCLEOTIDE SEQUENCE [LARGE SCALE GENOMIC DNA]</scope>
    <source>
        <strain evidence="3">LN</strain>
    </source>
</reference>
<dbReference type="InterPro" id="IPR050553">
    <property type="entry name" value="Thioredoxin_ResA/DsbE_sf"/>
</dbReference>
<dbReference type="PANTHER" id="PTHR42852">
    <property type="entry name" value="THIOL:DISULFIDE INTERCHANGE PROTEIN DSBE"/>
    <property type="match status" value="1"/>
</dbReference>
<dbReference type="InterPro" id="IPR013766">
    <property type="entry name" value="Thioredoxin_domain"/>
</dbReference>
<dbReference type="CDD" id="cd02966">
    <property type="entry name" value="TlpA_like_family"/>
    <property type="match status" value="1"/>
</dbReference>
<sequence length="211" mass="22423">MRSPVLTARLVPLVISGVLVLGSAAAVWYVGPGRGPSRPLGGPGGAASPEAIVSEGPGASLTTSAAPVGLPEIGRQAPDFTLTDLEGRAVRLSDLRGKAVLINFWATWCPPCREEMPQIEAFYTAHRDQVEVLGIAVGESPEQVRAFLAEHSYSWRFMADTAMSVTDQYRVFAIPTSYFIDAQGIVRGSFMGAMTADQIRAFARQAGVGVD</sequence>
<dbReference type="InterPro" id="IPR036249">
    <property type="entry name" value="Thioredoxin-like_sf"/>
</dbReference>
<dbReference type="Proteomes" id="UP001333102">
    <property type="component" value="Chromosome"/>
</dbReference>
<protein>
    <submittedName>
        <fullName evidence="2">TlpA disulfide reductase family protein</fullName>
    </submittedName>
</protein>
<gene>
    <name evidence="2" type="ORF">VLY81_01110</name>
</gene>
<evidence type="ECO:0000313" key="2">
    <source>
        <dbReference type="EMBL" id="WRP14800.1"/>
    </source>
</evidence>
<dbReference type="PROSITE" id="PS00194">
    <property type="entry name" value="THIOREDOXIN_1"/>
    <property type="match status" value="1"/>
</dbReference>
<name>A0ABZ1BPR9_9FIRM</name>
<organism evidence="2 3">
    <name type="scientific">Geochorda subterranea</name>
    <dbReference type="NCBI Taxonomy" id="3109564"/>
    <lineage>
        <taxon>Bacteria</taxon>
        <taxon>Bacillati</taxon>
        <taxon>Bacillota</taxon>
        <taxon>Limnochordia</taxon>
        <taxon>Limnochordales</taxon>
        <taxon>Geochordaceae</taxon>
        <taxon>Geochorda</taxon>
    </lineage>
</organism>
<dbReference type="RefSeq" id="WP_324669182.1">
    <property type="nucleotide sequence ID" value="NZ_CP141614.1"/>
</dbReference>
<feature type="domain" description="Thioredoxin" evidence="1">
    <location>
        <begin position="71"/>
        <end position="208"/>
    </location>
</feature>
<evidence type="ECO:0000259" key="1">
    <source>
        <dbReference type="PROSITE" id="PS51352"/>
    </source>
</evidence>
<dbReference type="PROSITE" id="PS51352">
    <property type="entry name" value="THIOREDOXIN_2"/>
    <property type="match status" value="1"/>
</dbReference>
<dbReference type="Pfam" id="PF00578">
    <property type="entry name" value="AhpC-TSA"/>
    <property type="match status" value="1"/>
</dbReference>
<dbReference type="PANTHER" id="PTHR42852:SF13">
    <property type="entry name" value="PROTEIN DIPZ"/>
    <property type="match status" value="1"/>
</dbReference>
<dbReference type="InterPro" id="IPR017937">
    <property type="entry name" value="Thioredoxin_CS"/>
</dbReference>
<accession>A0ABZ1BPR9</accession>
<dbReference type="InterPro" id="IPR000866">
    <property type="entry name" value="AhpC/TSA"/>
</dbReference>